<feature type="transmembrane region" description="Helical" evidence="1">
    <location>
        <begin position="20"/>
        <end position="39"/>
    </location>
</feature>
<reference evidence="2 3" key="1">
    <citation type="submission" date="2019-04" db="EMBL/GenBank/DDBJ databases">
        <title>Novel transposon Tn6433 variants accelerate the dissemination of tet(E) in Aeromonas under oxytetracycline stresses.</title>
        <authorList>
            <person name="Shi Y."/>
            <person name="Tian Z."/>
            <person name="Zhang Y."/>
            <person name="Zhang H."/>
            <person name="Yang M."/>
        </authorList>
    </citation>
    <scope>NUCLEOTIDE SEQUENCE [LARGE SCALE GENOMIC DNA]</scope>
    <source>
        <strain evidence="2 3">T25-39</strain>
        <plasmid evidence="3">paeca1-b</plasmid>
    </source>
</reference>
<organism evidence="2 3">
    <name type="scientific">Aeromonas caviae</name>
    <name type="common">Aeromonas punctata</name>
    <dbReference type="NCBI Taxonomy" id="648"/>
    <lineage>
        <taxon>Bacteria</taxon>
        <taxon>Pseudomonadati</taxon>
        <taxon>Pseudomonadota</taxon>
        <taxon>Gammaproteobacteria</taxon>
        <taxon>Aeromonadales</taxon>
        <taxon>Aeromonadaceae</taxon>
        <taxon>Aeromonas</taxon>
    </lineage>
</organism>
<proteinExistence type="predicted"/>
<evidence type="ECO:0000256" key="1">
    <source>
        <dbReference type="SAM" id="Phobius"/>
    </source>
</evidence>
<dbReference type="Proteomes" id="UP000266778">
    <property type="component" value="Plasmid pAeca1-b"/>
</dbReference>
<keyword evidence="1" id="KW-0812">Transmembrane</keyword>
<evidence type="ECO:0000313" key="3">
    <source>
        <dbReference type="Proteomes" id="UP000266778"/>
    </source>
</evidence>
<keyword evidence="2" id="KW-0614">Plasmid</keyword>
<sequence length="47" mass="5106">MIQGIRWAVAVAKKAITRAVVELLGTVIFALGVKMWLLLTTPAIWGV</sequence>
<protein>
    <submittedName>
        <fullName evidence="2">Uncharacterized protein</fullName>
    </submittedName>
</protein>
<name>A0A7D5UKC2_AERCA</name>
<accession>A0A7D5UKC2</accession>
<keyword evidence="1" id="KW-1133">Transmembrane helix</keyword>
<evidence type="ECO:0000313" key="2">
    <source>
        <dbReference type="EMBL" id="QLI60283.1"/>
    </source>
</evidence>
<dbReference type="AlphaFoldDB" id="A0A7D5UKC2"/>
<dbReference type="EMBL" id="CP039627">
    <property type="protein sequence ID" value="QLI60283.1"/>
    <property type="molecule type" value="Genomic_DNA"/>
</dbReference>
<geneLocation type="plasmid" evidence="3">
    <name>paeca1-b</name>
</geneLocation>
<gene>
    <name evidence="2" type="ORF">C1C91_22840</name>
</gene>
<keyword evidence="1" id="KW-0472">Membrane</keyword>